<dbReference type="InterPro" id="IPR059215">
    <property type="entry name" value="BRCT2_TopBP1-like"/>
</dbReference>
<evidence type="ECO:0000256" key="2">
    <source>
        <dbReference type="SAM" id="MobiDB-lite"/>
    </source>
</evidence>
<proteinExistence type="predicted"/>
<gene>
    <name evidence="4" type="ORF">CDD82_5314</name>
</gene>
<dbReference type="EMBL" id="NJEU01000484">
    <property type="protein sequence ID" value="PHH73694.1"/>
    <property type="molecule type" value="Genomic_DNA"/>
</dbReference>
<accession>A0A2C5Z2W0</accession>
<keyword evidence="5" id="KW-1185">Reference proteome</keyword>
<evidence type="ECO:0000313" key="5">
    <source>
        <dbReference type="Proteomes" id="UP000224854"/>
    </source>
</evidence>
<evidence type="ECO:0000259" key="3">
    <source>
        <dbReference type="PROSITE" id="PS50172"/>
    </source>
</evidence>
<dbReference type="GO" id="GO:0033314">
    <property type="term" value="P:mitotic DNA replication checkpoint signaling"/>
    <property type="evidence" value="ECO:0007669"/>
    <property type="project" value="TreeGrafter"/>
</dbReference>
<evidence type="ECO:0000313" key="4">
    <source>
        <dbReference type="EMBL" id="PHH73694.1"/>
    </source>
</evidence>
<dbReference type="Pfam" id="PF00533">
    <property type="entry name" value="BRCT"/>
    <property type="match status" value="1"/>
</dbReference>
<dbReference type="InterPro" id="IPR001357">
    <property type="entry name" value="BRCT_dom"/>
</dbReference>
<feature type="domain" description="BRCT" evidence="3">
    <location>
        <begin position="13"/>
        <end position="87"/>
    </location>
</feature>
<dbReference type="CDD" id="cd18433">
    <property type="entry name" value="BRCT_Rad4_rpt3"/>
    <property type="match status" value="1"/>
</dbReference>
<dbReference type="PROSITE" id="PS50172">
    <property type="entry name" value="BRCT"/>
    <property type="match status" value="3"/>
</dbReference>
<dbReference type="OrthoDB" id="251770at2759"/>
<dbReference type="PANTHER" id="PTHR13561:SF20">
    <property type="entry name" value="DNA TOPOISOMERASE 2-BINDING PROTEIN 1"/>
    <property type="match status" value="1"/>
</dbReference>
<name>A0A2C5Z2W0_9HYPO</name>
<dbReference type="InterPro" id="IPR036420">
    <property type="entry name" value="BRCT_dom_sf"/>
</dbReference>
<feature type="region of interest" description="Disordered" evidence="2">
    <location>
        <begin position="213"/>
        <end position="248"/>
    </location>
</feature>
<dbReference type="Gene3D" id="3.40.50.10190">
    <property type="entry name" value="BRCT domain"/>
    <property type="match status" value="4"/>
</dbReference>
<dbReference type="GO" id="GO:0007095">
    <property type="term" value="P:mitotic G2 DNA damage checkpoint signaling"/>
    <property type="evidence" value="ECO:0007669"/>
    <property type="project" value="TreeGrafter"/>
</dbReference>
<dbReference type="GO" id="GO:0006270">
    <property type="term" value="P:DNA replication initiation"/>
    <property type="evidence" value="ECO:0007669"/>
    <property type="project" value="TreeGrafter"/>
</dbReference>
<keyword evidence="1" id="KW-0677">Repeat</keyword>
<dbReference type="AlphaFoldDB" id="A0A2C5Z2W0"/>
<sequence>MTPSPPPSEFGLDAAQPLHGVVVCCTSISPEQRSDIEAKVVELGGRHKQDLTLDATHLIVGDYDTPKYRHVARERPDIKAMDAAWIYALSNHWKRDDEIDFAALEQTHRLQPLERGCVPASSQAPGQRLSLLICLTGFGDERSTIAQSIASSGGRHTGDLTRKCSHLIVCKPEGKKYQAAQNWKLHTVTLGWLHQSIARGMILDEARFDPLLPPHEQGVGATVPRPVRTKRPRRDTPSGVDDGSRKLRKTASIKLKSQKSNLWDDILGETAAREPMPAADSRAQCLPPQPTTAQPPRPDYAFAIAGFDDERHRRKLHDSILSLDGALVASPQDLLRSSAAHRLLVVPQTCPPDKVPPVPGPAIGLVTELYVETCLHAKAFAPPGPGPVGRPFPCFPLAGLANLAICSAGFAGMELSQVARIVAQLGARYEEQMRRSTSLLVCKSLQAVRKEKLRFALKWRIPVVSADWLWH</sequence>
<protein>
    <recommendedName>
        <fullName evidence="3">BRCT domain-containing protein</fullName>
    </recommendedName>
</protein>
<dbReference type="PANTHER" id="PTHR13561">
    <property type="entry name" value="DNA REPLICATION REGULATOR DPB11-RELATED"/>
    <property type="match status" value="1"/>
</dbReference>
<evidence type="ECO:0000256" key="1">
    <source>
        <dbReference type="ARBA" id="ARBA00022737"/>
    </source>
</evidence>
<organism evidence="4 5">
    <name type="scientific">Ophiocordyceps australis</name>
    <dbReference type="NCBI Taxonomy" id="1399860"/>
    <lineage>
        <taxon>Eukaryota</taxon>
        <taxon>Fungi</taxon>
        <taxon>Dikarya</taxon>
        <taxon>Ascomycota</taxon>
        <taxon>Pezizomycotina</taxon>
        <taxon>Sordariomycetes</taxon>
        <taxon>Hypocreomycetidae</taxon>
        <taxon>Hypocreales</taxon>
        <taxon>Ophiocordycipitaceae</taxon>
        <taxon>Ophiocordyceps</taxon>
    </lineage>
</organism>
<comment type="caution">
    <text evidence="4">The sequence shown here is derived from an EMBL/GenBank/DDBJ whole genome shotgun (WGS) entry which is preliminary data.</text>
</comment>
<dbReference type="SMART" id="SM00292">
    <property type="entry name" value="BRCT"/>
    <property type="match status" value="3"/>
</dbReference>
<dbReference type="CDD" id="cd17731">
    <property type="entry name" value="BRCT_TopBP1_rpt2_like"/>
    <property type="match status" value="1"/>
</dbReference>
<dbReference type="Proteomes" id="UP000224854">
    <property type="component" value="Unassembled WGS sequence"/>
</dbReference>
<feature type="domain" description="BRCT" evidence="3">
    <location>
        <begin position="400"/>
        <end position="471"/>
    </location>
</feature>
<reference evidence="4 5" key="1">
    <citation type="submission" date="2017-06" db="EMBL/GenBank/DDBJ databases">
        <title>Ant-infecting Ophiocordyceps genomes reveal a high diversity of potential behavioral manipulation genes and a possible major role for enterotoxins.</title>
        <authorList>
            <person name="De Bekker C."/>
            <person name="Evans H.C."/>
            <person name="Brachmann A."/>
            <person name="Hughes D.P."/>
        </authorList>
    </citation>
    <scope>NUCLEOTIDE SEQUENCE [LARGE SCALE GENOMIC DNA]</scope>
    <source>
        <strain evidence="4 5">1348a</strain>
    </source>
</reference>
<feature type="domain" description="BRCT" evidence="3">
    <location>
        <begin position="130"/>
        <end position="210"/>
    </location>
</feature>
<dbReference type="SUPFAM" id="SSF52113">
    <property type="entry name" value="BRCT domain"/>
    <property type="match status" value="3"/>
</dbReference>
<dbReference type="Pfam" id="PF12738">
    <property type="entry name" value="PTCB-BRCT"/>
    <property type="match status" value="2"/>
</dbReference>